<evidence type="ECO:0000256" key="8">
    <source>
        <dbReference type="ARBA" id="ARBA00023002"/>
    </source>
</evidence>
<comment type="cofactor">
    <cofactor evidence="1">
        <name>FAD</name>
        <dbReference type="ChEBI" id="CHEBI:57692"/>
    </cofactor>
</comment>
<feature type="region of interest" description="Disordered" evidence="9">
    <location>
        <begin position="264"/>
        <end position="291"/>
    </location>
</feature>
<keyword evidence="4" id="KW-0479">Metal-binding</keyword>
<gene>
    <name evidence="12" type="ORF">CVLEPA_LOCUS30326</name>
</gene>
<dbReference type="Pfam" id="PF01593">
    <property type="entry name" value="Amino_oxidase"/>
    <property type="match status" value="1"/>
</dbReference>
<dbReference type="InterPro" id="IPR007526">
    <property type="entry name" value="SWIRM"/>
</dbReference>
<dbReference type="InterPro" id="IPR036188">
    <property type="entry name" value="FAD/NAD-bd_sf"/>
</dbReference>
<keyword evidence="8" id="KW-0560">Oxidoreductase</keyword>
<dbReference type="PROSITE" id="PS50934">
    <property type="entry name" value="SWIRM"/>
    <property type="match status" value="1"/>
</dbReference>
<dbReference type="Gene3D" id="1.10.10.10">
    <property type="entry name" value="Winged helix-like DNA-binding domain superfamily/Winged helix DNA-binding domain"/>
    <property type="match status" value="1"/>
</dbReference>
<reference evidence="12 13" key="1">
    <citation type="submission" date="2024-02" db="EMBL/GenBank/DDBJ databases">
        <authorList>
            <person name="Daric V."/>
            <person name="Darras S."/>
        </authorList>
    </citation>
    <scope>NUCLEOTIDE SEQUENCE [LARGE SCALE GENOMIC DNA]</scope>
</reference>
<comment type="similarity">
    <text evidence="2">Belongs to the flavin monoamine oxidase family.</text>
</comment>
<evidence type="ECO:0000256" key="2">
    <source>
        <dbReference type="ARBA" id="ARBA00005995"/>
    </source>
</evidence>
<evidence type="ECO:0000313" key="12">
    <source>
        <dbReference type="EMBL" id="CAK8697040.1"/>
    </source>
</evidence>
<evidence type="ECO:0000256" key="6">
    <source>
        <dbReference type="ARBA" id="ARBA00022827"/>
    </source>
</evidence>
<feature type="region of interest" description="Disordered" evidence="9">
    <location>
        <begin position="24"/>
        <end position="51"/>
    </location>
</feature>
<evidence type="ECO:0000313" key="13">
    <source>
        <dbReference type="Proteomes" id="UP001642483"/>
    </source>
</evidence>
<keyword evidence="3" id="KW-0285">Flavoprotein</keyword>
<evidence type="ECO:0000259" key="10">
    <source>
        <dbReference type="PROSITE" id="PS50934"/>
    </source>
</evidence>
<dbReference type="Gene3D" id="3.90.660.10">
    <property type="match status" value="1"/>
</dbReference>
<feature type="domain" description="CW-type" evidence="11">
    <location>
        <begin position="393"/>
        <end position="462"/>
    </location>
</feature>
<protein>
    <recommendedName>
        <fullName evidence="14">Lysine-specific histone demethylase 1B</fullName>
    </recommendedName>
</protein>
<keyword evidence="13" id="KW-1185">Reference proteome</keyword>
<dbReference type="Proteomes" id="UP001642483">
    <property type="component" value="Unassembled WGS sequence"/>
</dbReference>
<dbReference type="SUPFAM" id="SSF51905">
    <property type="entry name" value="FAD/NAD(P)-binding domain"/>
    <property type="match status" value="1"/>
</dbReference>
<dbReference type="InterPro" id="IPR036388">
    <property type="entry name" value="WH-like_DNA-bd_sf"/>
</dbReference>
<dbReference type="Gene3D" id="3.30.40.100">
    <property type="match status" value="1"/>
</dbReference>
<evidence type="ECO:0000256" key="3">
    <source>
        <dbReference type="ARBA" id="ARBA00022630"/>
    </source>
</evidence>
<dbReference type="EMBL" id="CAWYQH010000163">
    <property type="protein sequence ID" value="CAK8697040.1"/>
    <property type="molecule type" value="Genomic_DNA"/>
</dbReference>
<sequence length="1176" mass="132020">MLQADENDVYVANELQNKTLIHSNITNGNSAGITNRKRKLSDTEEMDEKISRKEDMLADDISEEKPNTLIESNLPSCINYDIQNSNELNAVQDRKECSSPATNLSLETNSTVTDEGKLTQNKIPETSATLSNTKKLTDAIAGNSEESAAKSCTAAEEIEAQEKTVVIDSNVKNDHEHVNESPNATQLIKSEDNSLMNVSSVESNNESILKSLPCIEENNAVDRGEVTYNSNSTASVTPRISKRIRNVAYNREAAFQYTPLVSKKKKELNESKPKTSKPQTAAKVKTMHDMSKRSTLSNKLDVVMHRHTCKKSGCGKKNLNCNIKVTKSCMEASGKSSRWYHISLEEHYCNGCFEEFYRVNKSGCDSYHEWKRAWMQNSKGDANFKNIHTFIAETQLPYWLQCRYCGHWRPLTNEVDLTPELVRTYSCNMGNLANTIEDSSDSDGRRTPHVKYSCLEPHDLSVETVLNSSYHWMEMLSYTPFIKHSPAGPFLTGYYPDGVGMSAVDTTDVRQLSEFTCDARNSDVALPKTLLNHLNVKKKCGKSNDKKKEVKKTSCAVGHSTMLTSPGTRKRPYKDPPLPVEGLNPYFQPFYKPHERGKALCMRPDVMEVDEASAFPHYFKNQTVYLAIRNLIISLWTLNPCQFLTVEKCIEHLLLRGLTRIRFCVVDIPDILQFVTCKGIVNSGAISLPKELSGNGSRRGCLPEEYRNQKVIVIGAGPAGLAAARQLHNFGCDVICLEARDRIGGRVHDDWSLNGVCVGRGAQIINGCVNNPLALISHQLGLKLHTLQPRCDLFAGPTDPAMKRRSSPIKAVSTYCDKRMDFHFNAMLDIIVEWRQAQPDDALDCSLGEKILEAHLEWMNQSGLTFTKLEERLLQFHIGNLEFACGASLDKVSAFHWDQNEIFAQFNGDHAFVPYGFGVPLAALAQDLDIRFNAPVRKIKYDKKQVEVTTKGGKMYTADRVIVTAPLAVLRSDLIRFYPSLPASKKDAMKRLGCGCIEKIGLQFSHRFWDKKIDGANYFGYVPSTPDRKGFFTVFYDIPYPQCEKSNVLMSVISGEAVEIARTMKEKDIINIALSILRDIFPEQAVPEPVNYFVTRWRDDEYAQMAYSFVKCGSSGEDYDELAKEIDNKLFFAGEATNRHFPQTVTGAYLSGLREAAKVVSANMETNCKLKQVKTK</sequence>
<dbReference type="Gene3D" id="3.50.50.60">
    <property type="entry name" value="FAD/NAD(P)-binding domain"/>
    <property type="match status" value="1"/>
</dbReference>
<evidence type="ECO:0000256" key="1">
    <source>
        <dbReference type="ARBA" id="ARBA00001974"/>
    </source>
</evidence>
<dbReference type="InterPro" id="IPR009057">
    <property type="entry name" value="Homeodomain-like_sf"/>
</dbReference>
<comment type="caution">
    <text evidence="12">The sequence shown here is derived from an EMBL/GenBank/DDBJ whole genome shotgun (WGS) entry which is preliminary data.</text>
</comment>
<keyword evidence="5" id="KW-0863">Zinc-finger</keyword>
<dbReference type="InterPro" id="IPR050281">
    <property type="entry name" value="Flavin_monoamine_oxidase"/>
</dbReference>
<dbReference type="SUPFAM" id="SSF54373">
    <property type="entry name" value="FAD-linked reductases, C-terminal domain"/>
    <property type="match status" value="1"/>
</dbReference>
<organism evidence="12 13">
    <name type="scientific">Clavelina lepadiformis</name>
    <name type="common">Light-bulb sea squirt</name>
    <name type="synonym">Ascidia lepadiformis</name>
    <dbReference type="NCBI Taxonomy" id="159417"/>
    <lineage>
        <taxon>Eukaryota</taxon>
        <taxon>Metazoa</taxon>
        <taxon>Chordata</taxon>
        <taxon>Tunicata</taxon>
        <taxon>Ascidiacea</taxon>
        <taxon>Aplousobranchia</taxon>
        <taxon>Clavelinidae</taxon>
        <taxon>Clavelina</taxon>
    </lineage>
</organism>
<name>A0ABP0GZ64_CLALP</name>
<dbReference type="SUPFAM" id="SSF46689">
    <property type="entry name" value="Homeodomain-like"/>
    <property type="match status" value="1"/>
</dbReference>
<feature type="domain" description="SWIRM" evidence="10">
    <location>
        <begin position="593"/>
        <end position="692"/>
    </location>
</feature>
<dbReference type="PROSITE" id="PS51050">
    <property type="entry name" value="ZF_CW"/>
    <property type="match status" value="1"/>
</dbReference>
<evidence type="ECO:0008006" key="14">
    <source>
        <dbReference type="Google" id="ProtNLM"/>
    </source>
</evidence>
<evidence type="ECO:0000256" key="9">
    <source>
        <dbReference type="SAM" id="MobiDB-lite"/>
    </source>
</evidence>
<feature type="compositionally biased region" description="Polar residues" evidence="9">
    <location>
        <begin position="24"/>
        <end position="33"/>
    </location>
</feature>
<evidence type="ECO:0000256" key="7">
    <source>
        <dbReference type="ARBA" id="ARBA00022833"/>
    </source>
</evidence>
<proteinExistence type="inferred from homology"/>
<dbReference type="Pfam" id="PF04433">
    <property type="entry name" value="SWIRM"/>
    <property type="match status" value="1"/>
</dbReference>
<keyword evidence="7" id="KW-0862">Zinc</keyword>
<dbReference type="PANTHER" id="PTHR10742:SF410">
    <property type="entry name" value="LYSINE-SPECIFIC HISTONE DEMETHYLASE 2"/>
    <property type="match status" value="1"/>
</dbReference>
<dbReference type="PANTHER" id="PTHR10742">
    <property type="entry name" value="FLAVIN MONOAMINE OXIDASE"/>
    <property type="match status" value="1"/>
</dbReference>
<evidence type="ECO:0000256" key="5">
    <source>
        <dbReference type="ARBA" id="ARBA00022771"/>
    </source>
</evidence>
<dbReference type="InterPro" id="IPR011124">
    <property type="entry name" value="Znf_CW"/>
</dbReference>
<accession>A0ABP0GZ64</accession>
<evidence type="ECO:0000259" key="11">
    <source>
        <dbReference type="PROSITE" id="PS51050"/>
    </source>
</evidence>
<keyword evidence="6" id="KW-0274">FAD</keyword>
<dbReference type="InterPro" id="IPR002937">
    <property type="entry name" value="Amino_oxidase"/>
</dbReference>
<evidence type="ECO:0000256" key="4">
    <source>
        <dbReference type="ARBA" id="ARBA00022723"/>
    </source>
</evidence>